<accession>A0A830U8S4</accession>
<keyword evidence="2" id="KW-1185">Reference proteome</keyword>
<sequence length="73" mass="8462">MWEYEFEEIHCDDGGGGYSLFGGIGWETLAHQEVILCRAAEGWRYTGFIPKRQRAGGYMETIDLVFERERPET</sequence>
<gene>
    <name evidence="1" type="ORF">MM59RIKEN_34190</name>
</gene>
<protein>
    <recommendedName>
        <fullName evidence="3">DUF4177 domain-containing protein</fullName>
    </recommendedName>
</protein>
<evidence type="ECO:0000313" key="1">
    <source>
        <dbReference type="EMBL" id="BCK86100.1"/>
    </source>
</evidence>
<dbReference type="KEGG" id="pfaa:MM59RIKEN_34190"/>
<evidence type="ECO:0000313" key="2">
    <source>
        <dbReference type="Proteomes" id="UP000679848"/>
    </source>
</evidence>
<organism evidence="1 2">
    <name type="scientific">Pusillibacter faecalis</name>
    <dbReference type="NCBI Taxonomy" id="2714358"/>
    <lineage>
        <taxon>Bacteria</taxon>
        <taxon>Bacillati</taxon>
        <taxon>Bacillota</taxon>
        <taxon>Clostridia</taxon>
        <taxon>Eubacteriales</taxon>
        <taxon>Oscillospiraceae</taxon>
        <taxon>Pusillibacter</taxon>
    </lineage>
</organism>
<dbReference type="EMBL" id="AP023421">
    <property type="protein sequence ID" value="BCK86100.1"/>
    <property type="molecule type" value="Genomic_DNA"/>
</dbReference>
<dbReference type="InterPro" id="IPR025234">
    <property type="entry name" value="YjzH-like"/>
</dbReference>
<keyword evidence="1" id="KW-0614">Plasmid</keyword>
<dbReference type="Proteomes" id="UP000679848">
    <property type="component" value="Plasmid pMM59_01"/>
</dbReference>
<dbReference type="AlphaFoldDB" id="A0A830U8S4"/>
<evidence type="ECO:0008006" key="3">
    <source>
        <dbReference type="Google" id="ProtNLM"/>
    </source>
</evidence>
<geneLocation type="plasmid" evidence="1 2">
    <name>pMM59_01</name>
</geneLocation>
<dbReference type="Pfam" id="PF13783">
    <property type="entry name" value="DUF4177"/>
    <property type="match status" value="1"/>
</dbReference>
<name>A0A830U8S4_9FIRM</name>
<proteinExistence type="predicted"/>
<dbReference type="RefSeq" id="WP_187031073.1">
    <property type="nucleotide sequence ID" value="NZ_AP023421.1"/>
</dbReference>
<reference evidence="1" key="1">
    <citation type="submission" date="2020-09" db="EMBL/GenBank/DDBJ databases">
        <title>New species isolated from human feces.</title>
        <authorList>
            <person name="Kitahara M."/>
            <person name="Shigeno Y."/>
            <person name="Shime M."/>
            <person name="Matsumoto Y."/>
            <person name="Nakamura S."/>
            <person name="Motooka D."/>
            <person name="Fukuoka S."/>
            <person name="Nishikawa H."/>
            <person name="Benno Y."/>
        </authorList>
    </citation>
    <scope>NUCLEOTIDE SEQUENCE</scope>
    <source>
        <strain evidence="1">MM59</strain>
        <plasmid evidence="1">pMM59_01</plasmid>
    </source>
</reference>